<reference evidence="2" key="1">
    <citation type="submission" date="2020-11" db="EMBL/GenBank/DDBJ databases">
        <authorList>
            <person name="Tran Van P."/>
        </authorList>
    </citation>
    <scope>NUCLEOTIDE SEQUENCE</scope>
</reference>
<protein>
    <submittedName>
        <fullName evidence="2">Uncharacterized protein</fullName>
    </submittedName>
</protein>
<dbReference type="InterPro" id="IPR017850">
    <property type="entry name" value="Alkaline_phosphatase_core_sf"/>
</dbReference>
<dbReference type="Gene3D" id="3.40.720.10">
    <property type="entry name" value="Alkaline Phosphatase, subunit A"/>
    <property type="match status" value="2"/>
</dbReference>
<evidence type="ECO:0000313" key="2">
    <source>
        <dbReference type="EMBL" id="CAD7411719.1"/>
    </source>
</evidence>
<organism evidence="2">
    <name type="scientific">Timema poppense</name>
    <name type="common">Walking stick</name>
    <dbReference type="NCBI Taxonomy" id="170557"/>
    <lineage>
        <taxon>Eukaryota</taxon>
        <taxon>Metazoa</taxon>
        <taxon>Ecdysozoa</taxon>
        <taxon>Arthropoda</taxon>
        <taxon>Hexapoda</taxon>
        <taxon>Insecta</taxon>
        <taxon>Pterygota</taxon>
        <taxon>Neoptera</taxon>
        <taxon>Polyneoptera</taxon>
        <taxon>Phasmatodea</taxon>
        <taxon>Timematodea</taxon>
        <taxon>Timematoidea</taxon>
        <taxon>Timematidae</taxon>
        <taxon>Timema</taxon>
    </lineage>
</organism>
<gene>
    <name evidence="2" type="ORF">TPSB3V08_LOCUS8043</name>
</gene>
<name>A0A7R9H8H3_TIMPO</name>
<feature type="signal peptide" evidence="1">
    <location>
        <begin position="1"/>
        <end position="18"/>
    </location>
</feature>
<dbReference type="SUPFAM" id="SSF53649">
    <property type="entry name" value="Alkaline phosphatase-like"/>
    <property type="match status" value="2"/>
</dbReference>
<dbReference type="CDD" id="cd16018">
    <property type="entry name" value="Enpp"/>
    <property type="match status" value="1"/>
</dbReference>
<dbReference type="InterPro" id="IPR002591">
    <property type="entry name" value="Phosphodiest/P_Trfase"/>
</dbReference>
<evidence type="ECO:0000256" key="1">
    <source>
        <dbReference type="SAM" id="SignalP"/>
    </source>
</evidence>
<keyword evidence="1" id="KW-0732">Signal</keyword>
<accession>A0A7R9H8H3</accession>
<dbReference type="PANTHER" id="PTHR10151:SF120">
    <property type="entry name" value="BIS(5'-ADENOSYL)-TRIPHOSPHATASE"/>
    <property type="match status" value="1"/>
</dbReference>
<dbReference type="AlphaFoldDB" id="A0A7R9H8H3"/>
<sequence>MWAAIVSSLLFILKSSDALSTHPILLVVSFDGFRYNYFNKGVTPTMDSLKQEGSRAEYMNNVFPTKTFPNHHSIATGLYPESHGVLGNSVYDPVKKRVLGYSADLYKNSEVTPIWVSHTLNQNSRNGRHSGVMMWPGGEFEYKQTLPTFRQPFDLNTAWEIRVDTVIGWILHRSTPANLVMLYFEEPDRRAHAFGPESPVVITHIEKLDNITRYLRQKLSANNLLGKVNVVQLSDHGMDSVTFPRIINLTDFVDKTLFQEVDTSPVLQIFPKIVIQGSCVLVCPSGRDTGDGILASKAVSLVRTLVCRNSASSLRLRLSSGCICGIVGKMCHYQSLQNPYRKQRILSWVQKHKSKVDVIGMRYLRNVCGKTHMDRASDEWVLKECGLKENPIEQCEGSKENTVYQTLKTSSKNRHYKIYRKAELPERWHYKNNLRTPPLLAVADEGYGFHDMYAAEQYFAREWHITMSPKMVFGLHGYDNSEPNMRPFFLSWGPCIKKNYVASPFNTIDLYSLFSKILELTPPKTNVTGIYVEAILTTKT</sequence>
<feature type="chain" id="PRO_5030705989" evidence="1">
    <location>
        <begin position="19"/>
        <end position="540"/>
    </location>
</feature>
<dbReference type="PANTHER" id="PTHR10151">
    <property type="entry name" value="ECTONUCLEOTIDE PYROPHOSPHATASE/PHOSPHODIESTERASE"/>
    <property type="match status" value="1"/>
</dbReference>
<dbReference type="EMBL" id="OD005518">
    <property type="protein sequence ID" value="CAD7411719.1"/>
    <property type="molecule type" value="Genomic_DNA"/>
</dbReference>
<dbReference type="Pfam" id="PF01663">
    <property type="entry name" value="Phosphodiest"/>
    <property type="match status" value="2"/>
</dbReference>
<dbReference type="GO" id="GO:0016787">
    <property type="term" value="F:hydrolase activity"/>
    <property type="evidence" value="ECO:0007669"/>
    <property type="project" value="UniProtKB-ARBA"/>
</dbReference>
<proteinExistence type="predicted"/>